<evidence type="ECO:0000259" key="11">
    <source>
        <dbReference type="PROSITE" id="PS50016"/>
    </source>
</evidence>
<dbReference type="Proteomes" id="UP001221142">
    <property type="component" value="Unassembled WGS sequence"/>
</dbReference>
<evidence type="ECO:0000256" key="1">
    <source>
        <dbReference type="ARBA" id="ARBA00004123"/>
    </source>
</evidence>
<protein>
    <recommendedName>
        <fullName evidence="11">PHD-type domain-containing protein</fullName>
    </recommendedName>
</protein>
<comment type="caution">
    <text evidence="12">The sequence shown here is derived from an EMBL/GenBank/DDBJ whole genome shotgun (WGS) entry which is preliminary data.</text>
</comment>
<organism evidence="12 13">
    <name type="scientific">Roridomyces roridus</name>
    <dbReference type="NCBI Taxonomy" id="1738132"/>
    <lineage>
        <taxon>Eukaryota</taxon>
        <taxon>Fungi</taxon>
        <taxon>Dikarya</taxon>
        <taxon>Basidiomycota</taxon>
        <taxon>Agaricomycotina</taxon>
        <taxon>Agaricomycetes</taxon>
        <taxon>Agaricomycetidae</taxon>
        <taxon>Agaricales</taxon>
        <taxon>Marasmiineae</taxon>
        <taxon>Mycenaceae</taxon>
        <taxon>Roridomyces</taxon>
    </lineage>
</organism>
<dbReference type="Pfam" id="PF00628">
    <property type="entry name" value="PHD"/>
    <property type="match status" value="1"/>
</dbReference>
<keyword evidence="6" id="KW-0805">Transcription regulation</keyword>
<evidence type="ECO:0000313" key="12">
    <source>
        <dbReference type="EMBL" id="KAJ7644455.1"/>
    </source>
</evidence>
<evidence type="ECO:0000313" key="13">
    <source>
        <dbReference type="Proteomes" id="UP001221142"/>
    </source>
</evidence>
<evidence type="ECO:0000256" key="4">
    <source>
        <dbReference type="ARBA" id="ARBA00022771"/>
    </source>
</evidence>
<keyword evidence="4 9" id="KW-0863">Zinc-finger</keyword>
<dbReference type="InterPro" id="IPR001965">
    <property type="entry name" value="Znf_PHD"/>
</dbReference>
<evidence type="ECO:0000256" key="2">
    <source>
        <dbReference type="ARBA" id="ARBA00022723"/>
    </source>
</evidence>
<feature type="compositionally biased region" description="Basic residues" evidence="10">
    <location>
        <begin position="391"/>
        <end position="402"/>
    </location>
</feature>
<keyword evidence="5" id="KW-0862">Zinc</keyword>
<feature type="domain" description="PHD-type" evidence="11">
    <location>
        <begin position="225"/>
        <end position="274"/>
    </location>
</feature>
<keyword evidence="2" id="KW-0479">Metal-binding</keyword>
<evidence type="ECO:0000256" key="6">
    <source>
        <dbReference type="ARBA" id="ARBA00023015"/>
    </source>
</evidence>
<keyword evidence="7" id="KW-0804">Transcription</keyword>
<evidence type="ECO:0000256" key="7">
    <source>
        <dbReference type="ARBA" id="ARBA00023163"/>
    </source>
</evidence>
<keyword evidence="3" id="KW-0677">Repeat</keyword>
<dbReference type="GO" id="GO:0005634">
    <property type="term" value="C:nucleus"/>
    <property type="evidence" value="ECO:0007669"/>
    <property type="project" value="UniProtKB-SubCell"/>
</dbReference>
<dbReference type="PANTHER" id="PTHR45888:SF4">
    <property type="entry name" value="PHD FINGER PROTEIN 10"/>
    <property type="match status" value="1"/>
</dbReference>
<feature type="region of interest" description="Disordered" evidence="10">
    <location>
        <begin position="71"/>
        <end position="111"/>
    </location>
</feature>
<feature type="region of interest" description="Disordered" evidence="10">
    <location>
        <begin position="364"/>
        <end position="408"/>
    </location>
</feature>
<dbReference type="SMART" id="SM00249">
    <property type="entry name" value="PHD"/>
    <property type="match status" value="1"/>
</dbReference>
<reference evidence="12" key="1">
    <citation type="submission" date="2023-03" db="EMBL/GenBank/DDBJ databases">
        <title>Massive genome expansion in bonnet fungi (Mycena s.s.) driven by repeated elements and novel gene families across ecological guilds.</title>
        <authorList>
            <consortium name="Lawrence Berkeley National Laboratory"/>
            <person name="Harder C.B."/>
            <person name="Miyauchi S."/>
            <person name="Viragh M."/>
            <person name="Kuo A."/>
            <person name="Thoen E."/>
            <person name="Andreopoulos B."/>
            <person name="Lu D."/>
            <person name="Skrede I."/>
            <person name="Drula E."/>
            <person name="Henrissat B."/>
            <person name="Morin E."/>
            <person name="Kohler A."/>
            <person name="Barry K."/>
            <person name="LaButti K."/>
            <person name="Morin E."/>
            <person name="Salamov A."/>
            <person name="Lipzen A."/>
            <person name="Mereny Z."/>
            <person name="Hegedus B."/>
            <person name="Baldrian P."/>
            <person name="Stursova M."/>
            <person name="Weitz H."/>
            <person name="Taylor A."/>
            <person name="Grigoriev I.V."/>
            <person name="Nagy L.G."/>
            <person name="Martin F."/>
            <person name="Kauserud H."/>
        </authorList>
    </citation>
    <scope>NUCLEOTIDE SEQUENCE</scope>
    <source>
        <strain evidence="12">9284</strain>
    </source>
</reference>
<sequence length="408" mass="46221">MNLNALELEGIRAWLEDNKKNRLPLGPAVIEGNKISTVIQVTKKRSYHLHWCTVDGSKPIHARCEIFCPDFPSPNSPQKKTRSKKSSTIRIANHHMSGADPQTQSRSTKNRLEDPLQRDAWLEAKGDSPGGAENFIALEIRLLREAPSEEKRYPDKKNPGFMVYEVEMDYLPENDPDTGKPPSVIFHFDFRNDAPRKTRTRSSNARLSESTGQVIQTYDWTCTECKKCEICFGKGDEDNALLLCDNCNRGWHKNCLAPPVEKSESWQCLLCLDVLKIENETPVTSPSTSTAPTASGSAPRGHKRKRVNSDGNAESNPDVHLDSLSDSEVQIVDPSLRDQVTSLMKQNVPVFTSKFVFNLTSIRKQHAKLSRNSERKERPRTRSICKSSANSRHKTRPSRRNYPRKEVR</sequence>
<comment type="subcellular location">
    <subcellularLocation>
        <location evidence="1">Nucleus</location>
    </subcellularLocation>
</comment>
<accession>A0AAD7CC03</accession>
<evidence type="ECO:0000256" key="10">
    <source>
        <dbReference type="SAM" id="MobiDB-lite"/>
    </source>
</evidence>
<feature type="compositionally biased region" description="Low complexity" evidence="10">
    <location>
        <begin position="282"/>
        <end position="299"/>
    </location>
</feature>
<evidence type="ECO:0000256" key="9">
    <source>
        <dbReference type="PROSITE-ProRule" id="PRU00146"/>
    </source>
</evidence>
<dbReference type="SUPFAM" id="SSF57903">
    <property type="entry name" value="FYVE/PHD zinc finger"/>
    <property type="match status" value="1"/>
</dbReference>
<dbReference type="EMBL" id="JARKIF010000003">
    <property type="protein sequence ID" value="KAJ7644455.1"/>
    <property type="molecule type" value="Genomic_DNA"/>
</dbReference>
<evidence type="ECO:0000256" key="3">
    <source>
        <dbReference type="ARBA" id="ARBA00022737"/>
    </source>
</evidence>
<dbReference type="AlphaFoldDB" id="A0AAD7CC03"/>
<gene>
    <name evidence="12" type="ORF">FB45DRAFT_897967</name>
</gene>
<name>A0AAD7CC03_9AGAR</name>
<dbReference type="Gene3D" id="3.30.40.10">
    <property type="entry name" value="Zinc/RING finger domain, C3HC4 (zinc finger)"/>
    <property type="match status" value="1"/>
</dbReference>
<evidence type="ECO:0000256" key="5">
    <source>
        <dbReference type="ARBA" id="ARBA00022833"/>
    </source>
</evidence>
<proteinExistence type="predicted"/>
<dbReference type="InterPro" id="IPR019787">
    <property type="entry name" value="Znf_PHD-finger"/>
</dbReference>
<feature type="region of interest" description="Disordered" evidence="10">
    <location>
        <begin position="282"/>
        <end position="326"/>
    </location>
</feature>
<dbReference type="InterPro" id="IPR013083">
    <property type="entry name" value="Znf_RING/FYVE/PHD"/>
</dbReference>
<evidence type="ECO:0000256" key="8">
    <source>
        <dbReference type="ARBA" id="ARBA00023242"/>
    </source>
</evidence>
<dbReference type="GO" id="GO:0008270">
    <property type="term" value="F:zinc ion binding"/>
    <property type="evidence" value="ECO:0007669"/>
    <property type="project" value="UniProtKB-KW"/>
</dbReference>
<keyword evidence="13" id="KW-1185">Reference proteome</keyword>
<dbReference type="PROSITE" id="PS50016">
    <property type="entry name" value="ZF_PHD_2"/>
    <property type="match status" value="1"/>
</dbReference>
<keyword evidence="8" id="KW-0539">Nucleus</keyword>
<dbReference type="PANTHER" id="PTHR45888">
    <property type="entry name" value="HL01030P-RELATED"/>
    <property type="match status" value="1"/>
</dbReference>
<dbReference type="InterPro" id="IPR011011">
    <property type="entry name" value="Znf_FYVE_PHD"/>
</dbReference>